<proteinExistence type="predicted"/>
<organism evidence="1 2">
    <name type="scientific">Daphnia magna</name>
    <dbReference type="NCBI Taxonomy" id="35525"/>
    <lineage>
        <taxon>Eukaryota</taxon>
        <taxon>Metazoa</taxon>
        <taxon>Ecdysozoa</taxon>
        <taxon>Arthropoda</taxon>
        <taxon>Crustacea</taxon>
        <taxon>Branchiopoda</taxon>
        <taxon>Diplostraca</taxon>
        <taxon>Cladocera</taxon>
        <taxon>Anomopoda</taxon>
        <taxon>Daphniidae</taxon>
        <taxon>Daphnia</taxon>
    </lineage>
</organism>
<dbReference type="Proteomes" id="UP001234178">
    <property type="component" value="Unassembled WGS sequence"/>
</dbReference>
<dbReference type="EMBL" id="JAOYFB010000004">
    <property type="protein sequence ID" value="KAK4013994.1"/>
    <property type="molecule type" value="Genomic_DNA"/>
</dbReference>
<evidence type="ECO:0000313" key="1">
    <source>
        <dbReference type="EMBL" id="KAK4013994.1"/>
    </source>
</evidence>
<sequence length="112" mass="11848">MQIVFAGTPDVYLDDRPPSAGAADTIRLHNRAEEGAGSCDSGRVVTCNAAITATQSDDFDQPVPSPDTPSEQKDMVIDSLRKVAATDEAYLALIAAVESGFSTRREPELPPA</sequence>
<accession>A0ABQ9ZM27</accession>
<reference evidence="1 2" key="1">
    <citation type="journal article" date="2023" name="Nucleic Acids Res.">
        <title>The hologenome of Daphnia magna reveals possible DNA methylation and microbiome-mediated evolution of the host genome.</title>
        <authorList>
            <person name="Chaturvedi A."/>
            <person name="Li X."/>
            <person name="Dhandapani V."/>
            <person name="Marshall H."/>
            <person name="Kissane S."/>
            <person name="Cuenca-Cambronero M."/>
            <person name="Asole G."/>
            <person name="Calvet F."/>
            <person name="Ruiz-Romero M."/>
            <person name="Marangio P."/>
            <person name="Guigo R."/>
            <person name="Rago D."/>
            <person name="Mirbahai L."/>
            <person name="Eastwood N."/>
            <person name="Colbourne J.K."/>
            <person name="Zhou J."/>
            <person name="Mallon E."/>
            <person name="Orsini L."/>
        </authorList>
    </citation>
    <scope>NUCLEOTIDE SEQUENCE [LARGE SCALE GENOMIC DNA]</scope>
    <source>
        <strain evidence="1">LRV0_1</strain>
    </source>
</reference>
<gene>
    <name evidence="1" type="ORF">OUZ56_026542</name>
</gene>
<protein>
    <submittedName>
        <fullName evidence="1">Uncharacterized protein</fullName>
    </submittedName>
</protein>
<name>A0ABQ9ZM27_9CRUS</name>
<evidence type="ECO:0000313" key="2">
    <source>
        <dbReference type="Proteomes" id="UP001234178"/>
    </source>
</evidence>
<comment type="caution">
    <text evidence="1">The sequence shown here is derived from an EMBL/GenBank/DDBJ whole genome shotgun (WGS) entry which is preliminary data.</text>
</comment>
<keyword evidence="2" id="KW-1185">Reference proteome</keyword>